<evidence type="ECO:0000313" key="2">
    <source>
        <dbReference type="EMBL" id="MBK0379867.1"/>
    </source>
</evidence>
<gene>
    <name evidence="2" type="ORF">I5M19_11140</name>
</gene>
<dbReference type="SUPFAM" id="SSF56524">
    <property type="entry name" value="Oxidoreductase molybdopterin-binding domain"/>
    <property type="match status" value="1"/>
</dbReference>
<sequence length="169" mass="19127">MKKLLILFFLYAGDVFAQTDSLQTKQFTISGNVETESVITLDSLQQYHVKAIGDLNITDHTGKFKHRDNMVRGVLLKDILSHTKFKADSPKLLSRIYFVCTAADGYSVVYSWNELYNTAVGDHVFIITGKNKVKAADMPESIQMASTSDYKTGRRYIHNLVSIDVRQIK</sequence>
<comment type="caution">
    <text evidence="2">The sequence shown here is derived from an EMBL/GenBank/DDBJ whole genome shotgun (WGS) entry which is preliminary data.</text>
</comment>
<dbReference type="RefSeq" id="WP_200066408.1">
    <property type="nucleotide sequence ID" value="NZ_JAEHFW010000002.1"/>
</dbReference>
<feature type="signal peptide" evidence="1">
    <location>
        <begin position="1"/>
        <end position="17"/>
    </location>
</feature>
<dbReference type="Proteomes" id="UP000613193">
    <property type="component" value="Unassembled WGS sequence"/>
</dbReference>
<evidence type="ECO:0000313" key="3">
    <source>
        <dbReference type="Proteomes" id="UP000613193"/>
    </source>
</evidence>
<dbReference type="AlphaFoldDB" id="A0A934UNF8"/>
<accession>A0A934UNF8</accession>
<keyword evidence="1" id="KW-0732">Signal</keyword>
<feature type="chain" id="PRO_5037414114" description="Molybdopterin-binding protein" evidence="1">
    <location>
        <begin position="18"/>
        <end position="169"/>
    </location>
</feature>
<evidence type="ECO:0000256" key="1">
    <source>
        <dbReference type="SAM" id="SignalP"/>
    </source>
</evidence>
<dbReference type="EMBL" id="JAEHFW010000002">
    <property type="protein sequence ID" value="MBK0379867.1"/>
    <property type="molecule type" value="Genomic_DNA"/>
</dbReference>
<evidence type="ECO:0008006" key="4">
    <source>
        <dbReference type="Google" id="ProtNLM"/>
    </source>
</evidence>
<name>A0A934UNF8_9SPHI</name>
<organism evidence="2 3">
    <name type="scientific">Mucilaginibacter segetis</name>
    <dbReference type="NCBI Taxonomy" id="2793071"/>
    <lineage>
        <taxon>Bacteria</taxon>
        <taxon>Pseudomonadati</taxon>
        <taxon>Bacteroidota</taxon>
        <taxon>Sphingobacteriia</taxon>
        <taxon>Sphingobacteriales</taxon>
        <taxon>Sphingobacteriaceae</taxon>
        <taxon>Mucilaginibacter</taxon>
    </lineage>
</organism>
<protein>
    <recommendedName>
        <fullName evidence="4">Molybdopterin-binding protein</fullName>
    </recommendedName>
</protein>
<reference evidence="2" key="1">
    <citation type="submission" date="2020-12" db="EMBL/GenBank/DDBJ databases">
        <title>Bacterial novel species Mucilaginibacter sp. SD-g isolated from soil.</title>
        <authorList>
            <person name="Jung H.-Y."/>
        </authorList>
    </citation>
    <scope>NUCLEOTIDE SEQUENCE</scope>
    <source>
        <strain evidence="2">SD-g</strain>
    </source>
</reference>
<proteinExistence type="predicted"/>
<keyword evidence="3" id="KW-1185">Reference proteome</keyword>
<dbReference type="InterPro" id="IPR036374">
    <property type="entry name" value="OxRdtase_Mopterin-bd_sf"/>
</dbReference>